<feature type="domain" description="AB hydrolase-1" evidence="2">
    <location>
        <begin position="29"/>
        <end position="251"/>
    </location>
</feature>
<dbReference type="EMBL" id="FWEY01000009">
    <property type="protein sequence ID" value="SLM52929.1"/>
    <property type="molecule type" value="Genomic_DNA"/>
</dbReference>
<keyword evidence="4" id="KW-1185">Reference proteome</keyword>
<dbReference type="RefSeq" id="WP_177208613.1">
    <property type="nucleotide sequence ID" value="NZ_FONM01000010.1"/>
</dbReference>
<dbReference type="Gene3D" id="3.40.50.1820">
    <property type="entry name" value="alpha/beta hydrolase"/>
    <property type="match status" value="1"/>
</dbReference>
<sequence length="267" mass="28684">MKPIAKQVELANGLHLSYAEQGANSGTPIILLHGIADSWRIFEPLLAELPESVHAYALSQRGHGDSDRPATGYRTRDFVEDLRLFMDALRIQKAIIVGASSGGFAARSFAATHPERTAGLILLGSPASLAARPNLFAELKDPIDPGFVKSFSERVLSRAAPAEGLASMIAENLKAPAHVWVETGNGLFEEPFPGELAKIQAPTLIVWGEEDPIITKADQLALAEAIKGSKLIAYPGSGHMLYWEEPALIARDIVACINDGQLTSDKN</sequence>
<reference evidence="4" key="1">
    <citation type="submission" date="2016-04" db="EMBL/GenBank/DDBJ databases">
        <authorList>
            <person name="Strepis N."/>
        </authorList>
    </citation>
    <scope>NUCLEOTIDE SEQUENCE [LARGE SCALE GENOMIC DNA]</scope>
</reference>
<accession>A0A1W1IJ94</accession>
<dbReference type="InterPro" id="IPR000073">
    <property type="entry name" value="AB_hydrolase_1"/>
</dbReference>
<dbReference type="PANTHER" id="PTHR43798">
    <property type="entry name" value="MONOACYLGLYCEROL LIPASE"/>
    <property type="match status" value="1"/>
</dbReference>
<dbReference type="AlphaFoldDB" id="A0A1W1IJ94"/>
<dbReference type="InterPro" id="IPR050266">
    <property type="entry name" value="AB_hydrolase_sf"/>
</dbReference>
<name>A0A1W1IJ94_9LACT</name>
<evidence type="ECO:0000313" key="4">
    <source>
        <dbReference type="Proteomes" id="UP000195985"/>
    </source>
</evidence>
<dbReference type="SUPFAM" id="SSF53474">
    <property type="entry name" value="alpha/beta-Hydrolases"/>
    <property type="match status" value="1"/>
</dbReference>
<dbReference type="InterPro" id="IPR029058">
    <property type="entry name" value="AB_hydrolase_fold"/>
</dbReference>
<dbReference type="Pfam" id="PF12697">
    <property type="entry name" value="Abhydrolase_6"/>
    <property type="match status" value="1"/>
</dbReference>
<dbReference type="STRING" id="43064.SAMN04488086_1102"/>
<organism evidence="3 4">
    <name type="scientific">Trichococcus pasteurii</name>
    <dbReference type="NCBI Taxonomy" id="43064"/>
    <lineage>
        <taxon>Bacteria</taxon>
        <taxon>Bacillati</taxon>
        <taxon>Bacillota</taxon>
        <taxon>Bacilli</taxon>
        <taxon>Lactobacillales</taxon>
        <taxon>Carnobacteriaceae</taxon>
        <taxon>Trichococcus</taxon>
    </lineage>
</organism>
<gene>
    <name evidence="3" type="ORF">TPAS_2637</name>
</gene>
<proteinExistence type="predicted"/>
<dbReference type="PANTHER" id="PTHR43798:SF31">
    <property type="entry name" value="AB HYDROLASE SUPERFAMILY PROTEIN YCLE"/>
    <property type="match status" value="1"/>
</dbReference>
<evidence type="ECO:0000259" key="2">
    <source>
        <dbReference type="Pfam" id="PF12697"/>
    </source>
</evidence>
<evidence type="ECO:0000313" key="3">
    <source>
        <dbReference type="EMBL" id="SLM52929.1"/>
    </source>
</evidence>
<dbReference type="Proteomes" id="UP000195985">
    <property type="component" value="Unassembled WGS sequence"/>
</dbReference>
<evidence type="ECO:0000256" key="1">
    <source>
        <dbReference type="ARBA" id="ARBA00022801"/>
    </source>
</evidence>
<dbReference type="GO" id="GO:0016020">
    <property type="term" value="C:membrane"/>
    <property type="evidence" value="ECO:0007669"/>
    <property type="project" value="TreeGrafter"/>
</dbReference>
<dbReference type="GO" id="GO:0016787">
    <property type="term" value="F:hydrolase activity"/>
    <property type="evidence" value="ECO:0007669"/>
    <property type="project" value="UniProtKB-KW"/>
</dbReference>
<dbReference type="PRINTS" id="PR00111">
    <property type="entry name" value="ABHYDROLASE"/>
</dbReference>
<keyword evidence="1 3" id="KW-0378">Hydrolase</keyword>
<protein>
    <submittedName>
        <fullName evidence="3">Alpha/beta hydrolase fold-1</fullName>
    </submittedName>
</protein>